<evidence type="ECO:0000313" key="12">
    <source>
        <dbReference type="EMBL" id="MVT40478.1"/>
    </source>
</evidence>
<evidence type="ECO:0000256" key="3">
    <source>
        <dbReference type="ARBA" id="ARBA00022448"/>
    </source>
</evidence>
<keyword evidence="6 10" id="KW-0812">Transmembrane</keyword>
<evidence type="ECO:0000256" key="4">
    <source>
        <dbReference type="ARBA" id="ARBA00022475"/>
    </source>
</evidence>
<evidence type="ECO:0000256" key="6">
    <source>
        <dbReference type="ARBA" id="ARBA00022692"/>
    </source>
</evidence>
<evidence type="ECO:0000256" key="9">
    <source>
        <dbReference type="ARBA" id="ARBA00023136"/>
    </source>
</evidence>
<keyword evidence="4" id="KW-1003">Cell membrane</keyword>
<evidence type="ECO:0000259" key="11">
    <source>
        <dbReference type="PROSITE" id="PS52015"/>
    </source>
</evidence>
<reference evidence="12 13" key="1">
    <citation type="submission" date="2019-12" db="EMBL/GenBank/DDBJ databases">
        <title>The draft genomic sequence of strain Chitinophaga oryziterrae JCM 16595.</title>
        <authorList>
            <person name="Zhang X."/>
        </authorList>
    </citation>
    <scope>NUCLEOTIDE SEQUENCE [LARGE SCALE GENOMIC DNA]</scope>
    <source>
        <strain evidence="12 13">JCM 16595</strain>
    </source>
</reference>
<dbReference type="RefSeq" id="WP_157299161.1">
    <property type="nucleotide sequence ID" value="NZ_BAAAZB010000010.1"/>
</dbReference>
<dbReference type="Pfam" id="PF03544">
    <property type="entry name" value="TonB_C"/>
    <property type="match status" value="1"/>
</dbReference>
<evidence type="ECO:0000256" key="10">
    <source>
        <dbReference type="SAM" id="Phobius"/>
    </source>
</evidence>
<evidence type="ECO:0000256" key="7">
    <source>
        <dbReference type="ARBA" id="ARBA00022927"/>
    </source>
</evidence>
<dbReference type="OrthoDB" id="1039448at2"/>
<feature type="domain" description="TonB C-terminal" evidence="11">
    <location>
        <begin position="190"/>
        <end position="283"/>
    </location>
</feature>
<dbReference type="Proteomes" id="UP000468388">
    <property type="component" value="Unassembled WGS sequence"/>
</dbReference>
<dbReference type="InterPro" id="IPR037682">
    <property type="entry name" value="TonB_C"/>
</dbReference>
<dbReference type="InterPro" id="IPR051045">
    <property type="entry name" value="TonB-dependent_transducer"/>
</dbReference>
<dbReference type="GO" id="GO:0098797">
    <property type="term" value="C:plasma membrane protein complex"/>
    <property type="evidence" value="ECO:0007669"/>
    <property type="project" value="TreeGrafter"/>
</dbReference>
<sequence length="283" mass="30493">MNATNTYSSDFLDILFDGRNKDYGAYDLRRSQDRRVRNAIIGTASIALVIIGGYVLSNRLVAADMPTRMEVIPPIKITELHLVVDKPPVVTPPPPARPASAPPAVSSVTYTPPVITREEVRPEDEAPKIADIGNKSVSTTTTTGDDINGVDVSLLTGGTGVPGGNLVEGPKGEDRSTVFTFVEKMPSFPGGETALSKFLSKNMRYPRMAAENDIEGKVFIQFIVDYDGNITSVQAVGAAKGGGLEEEAIRVVKLMPKWNPGKQNGRAVNVQFNLPIAFHLNNE</sequence>
<dbReference type="AlphaFoldDB" id="A0A6N8J7D6"/>
<dbReference type="InterPro" id="IPR006260">
    <property type="entry name" value="TonB/TolA_C"/>
</dbReference>
<protein>
    <submittedName>
        <fullName evidence="12">TonB family protein</fullName>
    </submittedName>
</protein>
<dbReference type="EMBL" id="WRXO01000002">
    <property type="protein sequence ID" value="MVT40478.1"/>
    <property type="molecule type" value="Genomic_DNA"/>
</dbReference>
<organism evidence="12 13">
    <name type="scientific">Chitinophaga oryziterrae</name>
    <dbReference type="NCBI Taxonomy" id="1031224"/>
    <lineage>
        <taxon>Bacteria</taxon>
        <taxon>Pseudomonadati</taxon>
        <taxon>Bacteroidota</taxon>
        <taxon>Chitinophagia</taxon>
        <taxon>Chitinophagales</taxon>
        <taxon>Chitinophagaceae</taxon>
        <taxon>Chitinophaga</taxon>
    </lineage>
</organism>
<comment type="subcellular location">
    <subcellularLocation>
        <location evidence="1">Cell inner membrane</location>
        <topology evidence="1">Single-pass membrane protein</topology>
        <orientation evidence="1">Periplasmic side</orientation>
    </subcellularLocation>
</comment>
<evidence type="ECO:0000256" key="1">
    <source>
        <dbReference type="ARBA" id="ARBA00004383"/>
    </source>
</evidence>
<keyword evidence="9 10" id="KW-0472">Membrane</keyword>
<evidence type="ECO:0000256" key="5">
    <source>
        <dbReference type="ARBA" id="ARBA00022519"/>
    </source>
</evidence>
<keyword evidence="7" id="KW-0653">Protein transport</keyword>
<dbReference type="PANTHER" id="PTHR33446:SF2">
    <property type="entry name" value="PROTEIN TONB"/>
    <property type="match status" value="1"/>
</dbReference>
<dbReference type="GO" id="GO:0031992">
    <property type="term" value="F:energy transducer activity"/>
    <property type="evidence" value="ECO:0007669"/>
    <property type="project" value="TreeGrafter"/>
</dbReference>
<keyword evidence="3" id="KW-0813">Transport</keyword>
<evidence type="ECO:0000256" key="2">
    <source>
        <dbReference type="ARBA" id="ARBA00006555"/>
    </source>
</evidence>
<dbReference type="Gene3D" id="3.30.1150.10">
    <property type="match status" value="1"/>
</dbReference>
<feature type="transmembrane region" description="Helical" evidence="10">
    <location>
        <begin position="39"/>
        <end position="57"/>
    </location>
</feature>
<dbReference type="PANTHER" id="PTHR33446">
    <property type="entry name" value="PROTEIN TONB-RELATED"/>
    <property type="match status" value="1"/>
</dbReference>
<gene>
    <name evidence="12" type="ORF">GO495_07780</name>
</gene>
<dbReference type="GO" id="GO:0015031">
    <property type="term" value="P:protein transport"/>
    <property type="evidence" value="ECO:0007669"/>
    <property type="project" value="UniProtKB-KW"/>
</dbReference>
<dbReference type="NCBIfam" id="TIGR01352">
    <property type="entry name" value="tonB_Cterm"/>
    <property type="match status" value="1"/>
</dbReference>
<comment type="caution">
    <text evidence="12">The sequence shown here is derived from an EMBL/GenBank/DDBJ whole genome shotgun (WGS) entry which is preliminary data.</text>
</comment>
<evidence type="ECO:0000313" key="13">
    <source>
        <dbReference type="Proteomes" id="UP000468388"/>
    </source>
</evidence>
<keyword evidence="8 10" id="KW-1133">Transmembrane helix</keyword>
<comment type="similarity">
    <text evidence="2">Belongs to the TonB family.</text>
</comment>
<accession>A0A6N8J7D6</accession>
<dbReference type="SUPFAM" id="SSF74653">
    <property type="entry name" value="TolA/TonB C-terminal domain"/>
    <property type="match status" value="1"/>
</dbReference>
<keyword evidence="13" id="KW-1185">Reference proteome</keyword>
<keyword evidence="5" id="KW-0997">Cell inner membrane</keyword>
<dbReference type="PROSITE" id="PS52015">
    <property type="entry name" value="TONB_CTD"/>
    <property type="match status" value="1"/>
</dbReference>
<name>A0A6N8J7D6_9BACT</name>
<dbReference type="GO" id="GO:0055085">
    <property type="term" value="P:transmembrane transport"/>
    <property type="evidence" value="ECO:0007669"/>
    <property type="project" value="InterPro"/>
</dbReference>
<proteinExistence type="inferred from homology"/>
<evidence type="ECO:0000256" key="8">
    <source>
        <dbReference type="ARBA" id="ARBA00022989"/>
    </source>
</evidence>